<evidence type="ECO:0000256" key="7">
    <source>
        <dbReference type="ARBA" id="ARBA00022801"/>
    </source>
</evidence>
<evidence type="ECO:0000256" key="9">
    <source>
        <dbReference type="SAM" id="MobiDB-lite"/>
    </source>
</evidence>
<keyword evidence="8" id="KW-0175">Coiled coil</keyword>
<evidence type="ECO:0000313" key="12">
    <source>
        <dbReference type="EMBL" id="CAE8742431.1"/>
    </source>
</evidence>
<comment type="catalytic activity">
    <reaction evidence="1">
        <text>Endonucleolytic cleavage to 5'-phosphomonoester.</text>
        <dbReference type="EC" id="3.1.26.4"/>
    </reaction>
</comment>
<dbReference type="EMBL" id="CAJNNW010037506">
    <property type="protein sequence ID" value="CAE8742431.1"/>
    <property type="molecule type" value="Genomic_DNA"/>
</dbReference>
<evidence type="ECO:0000256" key="5">
    <source>
        <dbReference type="ARBA" id="ARBA00022723"/>
    </source>
</evidence>
<dbReference type="PROSITE" id="PS50879">
    <property type="entry name" value="RNASE_H_1"/>
    <property type="match status" value="1"/>
</dbReference>
<dbReference type="GO" id="GO:0046872">
    <property type="term" value="F:metal ion binding"/>
    <property type="evidence" value="ECO:0007669"/>
    <property type="project" value="UniProtKB-KW"/>
</dbReference>
<dbReference type="InterPro" id="IPR050092">
    <property type="entry name" value="RNase_H"/>
</dbReference>
<comment type="similarity">
    <text evidence="2">Belongs to the RNase H family.</text>
</comment>
<evidence type="ECO:0000256" key="10">
    <source>
        <dbReference type="SAM" id="Phobius"/>
    </source>
</evidence>
<keyword evidence="6" id="KW-0255">Endonuclease</keyword>
<dbReference type="PANTHER" id="PTHR10642">
    <property type="entry name" value="RIBONUCLEASE H1"/>
    <property type="match status" value="1"/>
</dbReference>
<dbReference type="PANTHER" id="PTHR10642:SF26">
    <property type="entry name" value="RIBONUCLEASE H1"/>
    <property type="match status" value="1"/>
</dbReference>
<sequence>MNSRSNARAGTSQPGRLAARRRKPHFFALLVASVVVVAVILSLGGSKLSSSSRQWSLLGPLPWLAWRGPLKAIPQHQSLVHISVRLSPGVEPTFQLSDAPEATVQQFLVLHAEGSLEQFEVASADALAKLDGVRGRDVFAYWQWHEVTGQQAFGTKRPDGVPAQVVNLFLETFKADGFEPSRWREFELFRREALLDTRYGKSSVPPIAGKRSTSTPNHGQLSFLIESKEVLPGASRFPSQLLAKALEAAAIPWKRYDGSLRAAVEEQAIQRVHRIGVYFLVMFLAAQENYGPFWLVQFGPRSAPAVQSKVILAVAHIAAPGPSKITCTYGGSARRGRTSELRHSLPEFSSYRDWPPCLRLCGLLPCDADEPEIPELAVDLTEDEGARVEIDLTLDETSGNPDCFAPRFDPACAMSKDGSVIVFTDGACRDNQTPALRNAGVGAFWHTDHAMNINEPLLGHAQTNHRAELTAMIRVLQTDPRSLDIRADSKYVHDGCVHHISKWRANSLKSGSREISNKDLWLQLDCLLCCHTKVKDHSRDADVKAGRTSSFDKWGNDAADKLAAGPMFVPANLSAASYQANPELILLRQQQQQKQQQQLQEETQQRQQQQQQKQEQKQQERQQKQLILLQQQQEQKQQLTAAWATTAAPSCEATSAEPVSEVMHVEDVVMHEEVEDWGQRLLPPETMDEGTHATGLPSGFEDSSAAGAFEQGLGPISTPVAVAADLSPPFVEAISQPWAAPAWEAEGESLFLSSACTGFAGSGFDEDEDELSDSDLLAACEAVEAQEAASMSQVPAASTFGDVSTSGIDAAACWAAMPLDEA</sequence>
<feature type="region of interest" description="Disordered" evidence="9">
    <location>
        <begin position="688"/>
        <end position="711"/>
    </location>
</feature>
<proteinExistence type="inferred from homology"/>
<protein>
    <recommendedName>
        <fullName evidence="3">ribonuclease H</fullName>
        <ecNumber evidence="3">3.1.26.4</ecNumber>
    </recommendedName>
</protein>
<dbReference type="GO" id="GO:0004523">
    <property type="term" value="F:RNA-DNA hybrid ribonuclease activity"/>
    <property type="evidence" value="ECO:0007669"/>
    <property type="project" value="UniProtKB-EC"/>
</dbReference>
<gene>
    <name evidence="12" type="ORF">PGLA2088_LOCUS50964</name>
</gene>
<dbReference type="AlphaFoldDB" id="A0A813M062"/>
<accession>A0A813M062</accession>
<evidence type="ECO:0000259" key="11">
    <source>
        <dbReference type="PROSITE" id="PS50879"/>
    </source>
</evidence>
<comment type="caution">
    <text evidence="12">The sequence shown here is derived from an EMBL/GenBank/DDBJ whole genome shotgun (WGS) entry which is preliminary data.</text>
</comment>
<feature type="coiled-coil region" evidence="8">
    <location>
        <begin position="587"/>
        <end position="632"/>
    </location>
</feature>
<keyword evidence="5" id="KW-0479">Metal-binding</keyword>
<dbReference type="GO" id="GO:0003676">
    <property type="term" value="F:nucleic acid binding"/>
    <property type="evidence" value="ECO:0007669"/>
    <property type="project" value="InterPro"/>
</dbReference>
<keyword evidence="10" id="KW-0812">Transmembrane</keyword>
<dbReference type="Proteomes" id="UP000626109">
    <property type="component" value="Unassembled WGS sequence"/>
</dbReference>
<dbReference type="SUPFAM" id="SSF53098">
    <property type="entry name" value="Ribonuclease H-like"/>
    <property type="match status" value="1"/>
</dbReference>
<dbReference type="EC" id="3.1.26.4" evidence="3"/>
<dbReference type="Gene3D" id="3.30.420.10">
    <property type="entry name" value="Ribonuclease H-like superfamily/Ribonuclease H"/>
    <property type="match status" value="1"/>
</dbReference>
<feature type="transmembrane region" description="Helical" evidence="10">
    <location>
        <begin position="26"/>
        <end position="44"/>
    </location>
</feature>
<dbReference type="CDD" id="cd09280">
    <property type="entry name" value="RNase_HI_eukaryote_like"/>
    <property type="match status" value="1"/>
</dbReference>
<evidence type="ECO:0000256" key="8">
    <source>
        <dbReference type="SAM" id="Coils"/>
    </source>
</evidence>
<evidence type="ECO:0000256" key="3">
    <source>
        <dbReference type="ARBA" id="ARBA00012180"/>
    </source>
</evidence>
<reference evidence="12" key="1">
    <citation type="submission" date="2021-02" db="EMBL/GenBank/DDBJ databases">
        <authorList>
            <person name="Dougan E. K."/>
            <person name="Rhodes N."/>
            <person name="Thang M."/>
            <person name="Chan C."/>
        </authorList>
    </citation>
    <scope>NUCLEOTIDE SEQUENCE</scope>
</reference>
<keyword evidence="4" id="KW-0540">Nuclease</keyword>
<dbReference type="GO" id="GO:0043137">
    <property type="term" value="P:DNA replication, removal of RNA primer"/>
    <property type="evidence" value="ECO:0007669"/>
    <property type="project" value="TreeGrafter"/>
</dbReference>
<evidence type="ECO:0000256" key="4">
    <source>
        <dbReference type="ARBA" id="ARBA00022722"/>
    </source>
</evidence>
<dbReference type="InterPro" id="IPR012337">
    <property type="entry name" value="RNaseH-like_sf"/>
</dbReference>
<name>A0A813M062_POLGL</name>
<evidence type="ECO:0000256" key="2">
    <source>
        <dbReference type="ARBA" id="ARBA00005300"/>
    </source>
</evidence>
<feature type="domain" description="RNase H type-1" evidence="11">
    <location>
        <begin position="416"/>
        <end position="568"/>
    </location>
</feature>
<keyword evidence="7" id="KW-0378">Hydrolase</keyword>
<evidence type="ECO:0000256" key="1">
    <source>
        <dbReference type="ARBA" id="ARBA00000077"/>
    </source>
</evidence>
<organism evidence="12 13">
    <name type="scientific">Polarella glacialis</name>
    <name type="common">Dinoflagellate</name>
    <dbReference type="NCBI Taxonomy" id="89957"/>
    <lineage>
        <taxon>Eukaryota</taxon>
        <taxon>Sar</taxon>
        <taxon>Alveolata</taxon>
        <taxon>Dinophyceae</taxon>
        <taxon>Suessiales</taxon>
        <taxon>Suessiaceae</taxon>
        <taxon>Polarella</taxon>
    </lineage>
</organism>
<keyword evidence="10" id="KW-1133">Transmembrane helix</keyword>
<evidence type="ECO:0000313" key="13">
    <source>
        <dbReference type="Proteomes" id="UP000626109"/>
    </source>
</evidence>
<dbReference type="InterPro" id="IPR002156">
    <property type="entry name" value="RNaseH_domain"/>
</dbReference>
<dbReference type="Pfam" id="PF00075">
    <property type="entry name" value="RNase_H"/>
    <property type="match status" value="1"/>
</dbReference>
<keyword evidence="10" id="KW-0472">Membrane</keyword>
<evidence type="ECO:0000256" key="6">
    <source>
        <dbReference type="ARBA" id="ARBA00022759"/>
    </source>
</evidence>
<dbReference type="InterPro" id="IPR036397">
    <property type="entry name" value="RNaseH_sf"/>
</dbReference>